<sequence length="155" mass="16825">MTEFRRTAGVRWGAAPRVVRVRLEGAPGATVLTVDDRPVADDSAAAVNRLADRRVRTVELSLANAGYHADPESRRLLLDAEVWDDLDTPRSPRTALGLVVEALAVRRAQGLEPFAIVSGDEAGDLTRRVVVQFAALRSPELGEWVSAAVPFPEVF</sequence>
<feature type="domain" description="Mannitol dehydrogenase N-terminal" evidence="2">
    <location>
        <begin position="58"/>
        <end position="154"/>
    </location>
</feature>
<protein>
    <recommendedName>
        <fullName evidence="2">Mannitol dehydrogenase N-terminal domain-containing protein</fullName>
    </recommendedName>
</protein>
<dbReference type="PANTHER" id="PTHR43362">
    <property type="entry name" value="MANNITOL DEHYDROGENASE DSF1-RELATED"/>
    <property type="match status" value="1"/>
</dbReference>
<reference evidence="3 4" key="1">
    <citation type="submission" date="2023-07" db="EMBL/GenBank/DDBJ databases">
        <title>Protaetiibacter sp. nov WY-16 isolated from soil.</title>
        <authorList>
            <person name="Liu B."/>
            <person name="Wan Y."/>
        </authorList>
    </citation>
    <scope>NUCLEOTIDE SEQUENCE [LARGE SCALE GENOMIC DNA]</scope>
    <source>
        <strain evidence="3 4">WY-16</strain>
    </source>
</reference>
<evidence type="ECO:0000313" key="3">
    <source>
        <dbReference type="EMBL" id="MDO7883357.1"/>
    </source>
</evidence>
<comment type="caution">
    <text evidence="3">The sequence shown here is derived from an EMBL/GenBank/DDBJ whole genome shotgun (WGS) entry which is preliminary data.</text>
</comment>
<evidence type="ECO:0000259" key="2">
    <source>
        <dbReference type="Pfam" id="PF01232"/>
    </source>
</evidence>
<evidence type="ECO:0000313" key="4">
    <source>
        <dbReference type="Proteomes" id="UP001241072"/>
    </source>
</evidence>
<dbReference type="InterPro" id="IPR013131">
    <property type="entry name" value="Mannitol_DH_N"/>
</dbReference>
<dbReference type="Proteomes" id="UP001241072">
    <property type="component" value="Unassembled WGS sequence"/>
</dbReference>
<dbReference type="PANTHER" id="PTHR43362:SF1">
    <property type="entry name" value="MANNITOL DEHYDROGENASE 2-RELATED"/>
    <property type="match status" value="1"/>
</dbReference>
<keyword evidence="1" id="KW-0560">Oxidoreductase</keyword>
<proteinExistence type="predicted"/>
<dbReference type="RefSeq" id="WP_305003786.1">
    <property type="nucleotide sequence ID" value="NZ_JAUQUB010000005.1"/>
</dbReference>
<name>A0ABT9BSF2_9MICO</name>
<dbReference type="EMBL" id="JAUQUB010000005">
    <property type="protein sequence ID" value="MDO7883357.1"/>
    <property type="molecule type" value="Genomic_DNA"/>
</dbReference>
<organism evidence="3 4">
    <name type="scientific">Antiquaquibacter soli</name>
    <dbReference type="NCBI Taxonomy" id="3064523"/>
    <lineage>
        <taxon>Bacteria</taxon>
        <taxon>Bacillati</taxon>
        <taxon>Actinomycetota</taxon>
        <taxon>Actinomycetes</taxon>
        <taxon>Micrococcales</taxon>
        <taxon>Microbacteriaceae</taxon>
        <taxon>Antiquaquibacter</taxon>
    </lineage>
</organism>
<dbReference type="SUPFAM" id="SSF51735">
    <property type="entry name" value="NAD(P)-binding Rossmann-fold domains"/>
    <property type="match status" value="1"/>
</dbReference>
<dbReference type="InterPro" id="IPR036291">
    <property type="entry name" value="NAD(P)-bd_dom_sf"/>
</dbReference>
<keyword evidence="4" id="KW-1185">Reference proteome</keyword>
<dbReference type="InterPro" id="IPR050988">
    <property type="entry name" value="Mannitol_DH/Oxidoreductase"/>
</dbReference>
<accession>A0ABT9BSF2</accession>
<evidence type="ECO:0000256" key="1">
    <source>
        <dbReference type="ARBA" id="ARBA00023002"/>
    </source>
</evidence>
<dbReference type="Pfam" id="PF01232">
    <property type="entry name" value="Mannitol_dh"/>
    <property type="match status" value="1"/>
</dbReference>
<gene>
    <name evidence="3" type="ORF">Q5716_14075</name>
</gene>
<dbReference type="Gene3D" id="3.40.50.720">
    <property type="entry name" value="NAD(P)-binding Rossmann-like Domain"/>
    <property type="match status" value="1"/>
</dbReference>